<evidence type="ECO:0000313" key="13">
    <source>
        <dbReference type="Proteomes" id="UP000000600"/>
    </source>
</evidence>
<evidence type="ECO:0000256" key="8">
    <source>
        <dbReference type="SAM" id="Coils"/>
    </source>
</evidence>
<accession>A0E036</accession>
<feature type="domain" description="HTH myb-type" evidence="11">
    <location>
        <begin position="81"/>
        <end position="130"/>
    </location>
</feature>
<evidence type="ECO:0000256" key="7">
    <source>
        <dbReference type="ARBA" id="ARBA00023242"/>
    </source>
</evidence>
<dbReference type="InParanoid" id="A0E036"/>
<keyword evidence="13" id="KW-1185">Reference proteome</keyword>
<dbReference type="InterPro" id="IPR009057">
    <property type="entry name" value="Homeodomain-like_sf"/>
</dbReference>
<evidence type="ECO:0000313" key="12">
    <source>
        <dbReference type="EMBL" id="CAK88653.1"/>
    </source>
</evidence>
<dbReference type="KEGG" id="ptm:GSPATT00021821001"/>
<feature type="region of interest" description="Disordered" evidence="9">
    <location>
        <begin position="130"/>
        <end position="163"/>
    </location>
</feature>
<comment type="similarity">
    <text evidence="1">Belongs to the CEF1 family.</text>
</comment>
<feature type="domain" description="HTH myb-type" evidence="11">
    <location>
        <begin position="31"/>
        <end position="80"/>
    </location>
</feature>
<evidence type="ECO:0000256" key="3">
    <source>
        <dbReference type="ARBA" id="ARBA00022728"/>
    </source>
</evidence>
<dbReference type="CDD" id="cd00167">
    <property type="entry name" value="SANT"/>
    <property type="match status" value="1"/>
</dbReference>
<reference evidence="12 13" key="1">
    <citation type="journal article" date="2006" name="Nature">
        <title>Global trends of whole-genome duplications revealed by the ciliate Paramecium tetraurelia.</title>
        <authorList>
            <consortium name="Genoscope"/>
            <person name="Aury J.-M."/>
            <person name="Jaillon O."/>
            <person name="Duret L."/>
            <person name="Noel B."/>
            <person name="Jubin C."/>
            <person name="Porcel B.M."/>
            <person name="Segurens B."/>
            <person name="Daubin V."/>
            <person name="Anthouard V."/>
            <person name="Aiach N."/>
            <person name="Arnaiz O."/>
            <person name="Billaut A."/>
            <person name="Beisson J."/>
            <person name="Blanc I."/>
            <person name="Bouhouche K."/>
            <person name="Camara F."/>
            <person name="Duharcourt S."/>
            <person name="Guigo R."/>
            <person name="Gogendeau D."/>
            <person name="Katinka M."/>
            <person name="Keller A.-M."/>
            <person name="Kissmehl R."/>
            <person name="Klotz C."/>
            <person name="Koll F."/>
            <person name="Le Moue A."/>
            <person name="Lepere C."/>
            <person name="Malinsky S."/>
            <person name="Nowacki M."/>
            <person name="Nowak J.K."/>
            <person name="Plattner H."/>
            <person name="Poulain J."/>
            <person name="Ruiz F."/>
            <person name="Serrano V."/>
            <person name="Zagulski M."/>
            <person name="Dessen P."/>
            <person name="Betermier M."/>
            <person name="Weissenbach J."/>
            <person name="Scarpelli C."/>
            <person name="Schachter V."/>
            <person name="Sperling L."/>
            <person name="Meyer E."/>
            <person name="Cohen J."/>
            <person name="Wincker P."/>
        </authorList>
    </citation>
    <scope>NUCLEOTIDE SEQUENCE [LARGE SCALE GENOMIC DNA]</scope>
    <source>
        <strain evidence="12 13">Stock d4-2</strain>
    </source>
</reference>
<dbReference type="HOGENOM" id="CLU_009082_0_0_1"/>
<keyword evidence="8" id="KW-0175">Coiled coil</keyword>
<dbReference type="GO" id="GO:0003677">
    <property type="term" value="F:DNA binding"/>
    <property type="evidence" value="ECO:0007669"/>
    <property type="project" value="UniProtKB-KW"/>
</dbReference>
<dbReference type="PANTHER" id="PTHR45885">
    <property type="entry name" value="CELL DIVISION CYCLE 5-LIKE PROTEIN"/>
    <property type="match status" value="1"/>
</dbReference>
<evidence type="ECO:0000256" key="4">
    <source>
        <dbReference type="ARBA" id="ARBA00022737"/>
    </source>
</evidence>
<keyword evidence="7" id="KW-0539">Nucleus</keyword>
<dbReference type="RefSeq" id="XP_001456050.1">
    <property type="nucleotide sequence ID" value="XM_001456013.1"/>
</dbReference>
<dbReference type="CDD" id="cd11659">
    <property type="entry name" value="SANT_CDC5_II"/>
    <property type="match status" value="1"/>
</dbReference>
<evidence type="ECO:0000256" key="5">
    <source>
        <dbReference type="ARBA" id="ARBA00023125"/>
    </source>
</evidence>
<name>A0E036_PARTE</name>
<gene>
    <name evidence="12" type="ORF">GSPATT00021821001</name>
</gene>
<dbReference type="PROSITE" id="PS50090">
    <property type="entry name" value="MYB_LIKE"/>
    <property type="match status" value="2"/>
</dbReference>
<dbReference type="SUPFAM" id="SSF46689">
    <property type="entry name" value="Homeodomain-like"/>
    <property type="match status" value="2"/>
</dbReference>
<dbReference type="Proteomes" id="UP000000600">
    <property type="component" value="Unassembled WGS sequence"/>
</dbReference>
<proteinExistence type="inferred from homology"/>
<organism evidence="12 13">
    <name type="scientific">Paramecium tetraurelia</name>
    <dbReference type="NCBI Taxonomy" id="5888"/>
    <lineage>
        <taxon>Eukaryota</taxon>
        <taxon>Sar</taxon>
        <taxon>Alveolata</taxon>
        <taxon>Ciliophora</taxon>
        <taxon>Intramacronucleata</taxon>
        <taxon>Oligohymenophorea</taxon>
        <taxon>Peniculida</taxon>
        <taxon>Parameciidae</taxon>
        <taxon>Paramecium</taxon>
    </lineage>
</organism>
<dbReference type="InterPro" id="IPR017930">
    <property type="entry name" value="Myb_dom"/>
</dbReference>
<keyword evidence="2" id="KW-0507">mRNA processing</keyword>
<dbReference type="FunCoup" id="A0E036">
    <property type="interactions" value="882"/>
</dbReference>
<keyword evidence="4" id="KW-0677">Repeat</keyword>
<keyword evidence="5" id="KW-0238">DNA-binding</keyword>
<dbReference type="FunFam" id="1.10.10.60:FF:000021">
    <property type="entry name" value="CDC5 cell division cycle 5-like"/>
    <property type="match status" value="1"/>
</dbReference>
<dbReference type="GeneID" id="5041832"/>
<evidence type="ECO:0000256" key="9">
    <source>
        <dbReference type="SAM" id="MobiDB-lite"/>
    </source>
</evidence>
<sequence>MIKIEINLFINILNEVHHKRQKFLLNSNLGGVWKNSEDEILKAAVMKYGLNQWSRISSLLVRKSAKQCKQRWYEWLDPSIKKTEWTREEQEKVLHLAKIFPSQWRTIAPIVDRTPMQCVEQYEKLLDLAQGKDLNDPNDPRRLRPGEIDPNPETKAARPDPIDMDEDEKEMLAEARVRLANTKGKKAKRKARGKLIEEARRLALLQKKRELKAAGIQYINHRIEKHHIKLQDRKYKGINYNRELAFERTVPDFVHETTGEEPEPDKKISNVSLQALEGQRRDEEEEIRRKIDQRRIKKLKERELDQAVSFQNKYQVKFTPQTKLQLPQPQLKDQDLELLGKINAVNEISEHTTSATRALVGNYSTRDQSQSNMRTPRAPNTVLREAQNIIALQHTETPLVGGMNNPIDIVRNIGNQTPNQLATMLKETPRRQVDSSNDAFGINIEEYERTWEEPSQSVAYVNAEQERQQQLKNEQKLKEMIKQKLKSLPKPKNEFTIEIPQMDNEEQKEMELEMDAEDKLKILKQKKLAHQKNLPTPKELPSGQIYEQTENQFRNEIEELLNYTVIQLIKEDIYDNSNGLGDISVAKELLQEERVSLIGDQNLNELDMIWNKVRQQLYFDYEENKFVNIEKIDEEVRMAIFTEYFRRTRVQYEKLNKKQQFFANRIAKLMKGYEMRNVQLEKEISLLNDKISEIEMNKEVYSQALHHERHIYRDRVQELVKYHDMLQVKSNELQDKYQYLTKQLQELDQDQEILA</sequence>
<feature type="domain" description="Myb-like" evidence="10">
    <location>
        <begin position="31"/>
        <end position="76"/>
    </location>
</feature>
<feature type="compositionally biased region" description="Basic and acidic residues" evidence="9">
    <location>
        <begin position="133"/>
        <end position="147"/>
    </location>
</feature>
<feature type="domain" description="Myb-like" evidence="10">
    <location>
        <begin position="77"/>
        <end position="126"/>
    </location>
</feature>
<dbReference type="eggNOG" id="KOG0050">
    <property type="taxonomic scope" value="Eukaryota"/>
</dbReference>
<dbReference type="GO" id="GO:0000398">
    <property type="term" value="P:mRNA splicing, via spliceosome"/>
    <property type="evidence" value="ECO:0000318"/>
    <property type="project" value="GO_Central"/>
</dbReference>
<dbReference type="STRING" id="5888.A0E036"/>
<evidence type="ECO:0000256" key="6">
    <source>
        <dbReference type="ARBA" id="ARBA00023187"/>
    </source>
</evidence>
<evidence type="ECO:0000259" key="11">
    <source>
        <dbReference type="PROSITE" id="PS51294"/>
    </source>
</evidence>
<evidence type="ECO:0000259" key="10">
    <source>
        <dbReference type="PROSITE" id="PS50090"/>
    </source>
</evidence>
<dbReference type="OMA" id="KMGMAGE"/>
<dbReference type="Gene3D" id="1.10.10.60">
    <property type="entry name" value="Homeodomain-like"/>
    <property type="match status" value="2"/>
</dbReference>
<dbReference type="InterPro" id="IPR047242">
    <property type="entry name" value="CDC5L/Cef1"/>
</dbReference>
<keyword evidence="6" id="KW-0508">mRNA splicing</keyword>
<dbReference type="AlphaFoldDB" id="A0E036"/>
<dbReference type="InterPro" id="IPR047240">
    <property type="entry name" value="SANT_CDC5L_II"/>
</dbReference>
<protein>
    <submittedName>
        <fullName evidence="12">Uncharacterized protein</fullName>
    </submittedName>
</protein>
<dbReference type="PANTHER" id="PTHR45885:SF1">
    <property type="entry name" value="CELL DIVISION CYCLE 5-LIKE PROTEIN"/>
    <property type="match status" value="1"/>
</dbReference>
<keyword evidence="3" id="KW-0747">Spliceosome</keyword>
<dbReference type="PROSITE" id="PS51294">
    <property type="entry name" value="HTH_MYB"/>
    <property type="match status" value="2"/>
</dbReference>
<dbReference type="Pfam" id="PF00249">
    <property type="entry name" value="Myb_DNA-binding"/>
    <property type="match status" value="2"/>
</dbReference>
<evidence type="ECO:0000256" key="2">
    <source>
        <dbReference type="ARBA" id="ARBA00022664"/>
    </source>
</evidence>
<dbReference type="EMBL" id="CT868651">
    <property type="protein sequence ID" value="CAK88653.1"/>
    <property type="molecule type" value="Genomic_DNA"/>
</dbReference>
<dbReference type="SMART" id="SM00717">
    <property type="entry name" value="SANT"/>
    <property type="match status" value="2"/>
</dbReference>
<dbReference type="InterPro" id="IPR001005">
    <property type="entry name" value="SANT/Myb"/>
</dbReference>
<dbReference type="InterPro" id="IPR021786">
    <property type="entry name" value="Cdc5p/Cef1_C"/>
</dbReference>
<feature type="coiled-coil region" evidence="8">
    <location>
        <begin position="663"/>
        <end position="697"/>
    </location>
</feature>
<dbReference type="Pfam" id="PF11831">
    <property type="entry name" value="Myb_Cef"/>
    <property type="match status" value="1"/>
</dbReference>
<evidence type="ECO:0000256" key="1">
    <source>
        <dbReference type="ARBA" id="ARBA00010506"/>
    </source>
</evidence>
<dbReference type="GO" id="GO:0005681">
    <property type="term" value="C:spliceosomal complex"/>
    <property type="evidence" value="ECO:0000318"/>
    <property type="project" value="GO_Central"/>
</dbReference>
<dbReference type="OrthoDB" id="1410009at2759"/>
<dbReference type="GO" id="GO:0000974">
    <property type="term" value="C:Prp19 complex"/>
    <property type="evidence" value="ECO:0000318"/>
    <property type="project" value="GO_Central"/>
</dbReference>